<feature type="compositionally biased region" description="Gly residues" evidence="1">
    <location>
        <begin position="67"/>
        <end position="81"/>
    </location>
</feature>
<gene>
    <name evidence="2" type="ORF">GCM10008021_29830</name>
    <name evidence="3" type="ORF">GCM10010914_21250</name>
</gene>
<dbReference type="EMBL" id="BMMA01000021">
    <property type="protein sequence ID" value="GGI86606.1"/>
    <property type="molecule type" value="Genomic_DNA"/>
</dbReference>
<proteinExistence type="predicted"/>
<reference evidence="3" key="2">
    <citation type="journal article" date="2014" name="Int. J. Syst. Evol. Microbiol.">
        <title>Complete genome sequence of Corynebacterium casei LMG S-19264T (=DSM 44701T), isolated from a smear-ripened cheese.</title>
        <authorList>
            <consortium name="US DOE Joint Genome Institute (JGI-PGF)"/>
            <person name="Walter F."/>
            <person name="Albersmeier A."/>
            <person name="Kalinowski J."/>
            <person name="Ruckert C."/>
        </authorList>
    </citation>
    <scope>NUCLEOTIDE SEQUENCE</scope>
    <source>
        <strain evidence="3">CGMCC 1.8885</strain>
    </source>
</reference>
<evidence type="ECO:0000256" key="1">
    <source>
        <dbReference type="SAM" id="MobiDB-lite"/>
    </source>
</evidence>
<reference evidence="4" key="3">
    <citation type="journal article" date="2019" name="Int. J. Syst. Evol. Microbiol.">
        <title>The Global Catalogue of Microorganisms (GCM) 10K type strain sequencing project: providing services to taxonomists for standard genome sequencing and annotation.</title>
        <authorList>
            <consortium name="The Broad Institute Genomics Platform"/>
            <consortium name="The Broad Institute Genome Sequencing Center for Infectious Disease"/>
            <person name="Wu L."/>
            <person name="Ma J."/>
        </authorList>
    </citation>
    <scope>NUCLEOTIDE SEQUENCE [LARGE SCALE GENOMIC DNA]</scope>
    <source>
        <strain evidence="4">CGMCC 1.8884</strain>
    </source>
</reference>
<comment type="caution">
    <text evidence="3">The sequence shown here is derived from an EMBL/GenBank/DDBJ whole genome shotgun (WGS) entry which is preliminary data.</text>
</comment>
<sequence length="97" mass="10324">MDAQAALSRLYRPDCAGIKRNPYEAIQAAARQMYSWGDLAELLLGVLLFWGWLRERDRARARERARGGAGAGVGEGAGVGTGAPAHARALTAEGRTA</sequence>
<dbReference type="Proteomes" id="UP000652720">
    <property type="component" value="Unassembled WGS sequence"/>
</dbReference>
<dbReference type="EMBL" id="BMLZ01000066">
    <property type="protein sequence ID" value="GGI67563.1"/>
    <property type="molecule type" value="Genomic_DNA"/>
</dbReference>
<accession>A0AAV4K9L6</accession>
<evidence type="ECO:0000313" key="3">
    <source>
        <dbReference type="EMBL" id="GGI86606.1"/>
    </source>
</evidence>
<reference evidence="3" key="4">
    <citation type="submission" date="2023-08" db="EMBL/GenBank/DDBJ databases">
        <authorList>
            <person name="Sun Q."/>
            <person name="Zhou Y."/>
        </authorList>
    </citation>
    <scope>NUCLEOTIDE SEQUENCE</scope>
    <source>
        <strain evidence="2">CGMCC 1.8884</strain>
        <strain evidence="3">CGMCC 1.8885</strain>
    </source>
</reference>
<evidence type="ECO:0000313" key="2">
    <source>
        <dbReference type="EMBL" id="GGI67563.1"/>
    </source>
</evidence>
<dbReference type="Proteomes" id="UP000630135">
    <property type="component" value="Unassembled WGS sequence"/>
</dbReference>
<evidence type="ECO:0000313" key="4">
    <source>
        <dbReference type="Proteomes" id="UP000630135"/>
    </source>
</evidence>
<dbReference type="AlphaFoldDB" id="A0AAV4K9L6"/>
<keyword evidence="4" id="KW-1185">Reference proteome</keyword>
<reference evidence="2" key="1">
    <citation type="journal article" date="2014" name="Int. J. Syst. Evol. Microbiol.">
        <title>Complete genome of a new Firmicutes species belonging to the dominant human colonic microbiota ('Ruminococcus bicirculans') reveals two chromosomes and a selective capacity to utilize plant glucans.</title>
        <authorList>
            <consortium name="NISC Comparative Sequencing Program"/>
            <person name="Wegmann U."/>
            <person name="Louis P."/>
            <person name="Goesmann A."/>
            <person name="Henrissat B."/>
            <person name="Duncan S.H."/>
            <person name="Flint H.J."/>
        </authorList>
    </citation>
    <scope>NUCLEOTIDE SEQUENCE</scope>
    <source>
        <strain evidence="2">CGMCC 1.8884</strain>
    </source>
</reference>
<name>A0AAV4K9L6_9DEIO</name>
<evidence type="ECO:0000313" key="5">
    <source>
        <dbReference type="Proteomes" id="UP000652720"/>
    </source>
</evidence>
<feature type="region of interest" description="Disordered" evidence="1">
    <location>
        <begin position="64"/>
        <end position="97"/>
    </location>
</feature>
<organism evidence="3 5">
    <name type="scientific">Deinococcus wulumuqiensis</name>
    <dbReference type="NCBI Taxonomy" id="980427"/>
    <lineage>
        <taxon>Bacteria</taxon>
        <taxon>Thermotogati</taxon>
        <taxon>Deinococcota</taxon>
        <taxon>Deinococci</taxon>
        <taxon>Deinococcales</taxon>
        <taxon>Deinococcaceae</taxon>
        <taxon>Deinococcus</taxon>
    </lineage>
</organism>
<protein>
    <submittedName>
        <fullName evidence="3">Uncharacterized protein</fullName>
    </submittedName>
</protein>